<accession>K9WJP7</accession>
<keyword evidence="6" id="KW-0687">Ribonucleoprotein</keyword>
<evidence type="ECO:0000256" key="4">
    <source>
        <dbReference type="ARBA" id="ARBA00022679"/>
    </source>
</evidence>
<dbReference type="InterPro" id="IPR050078">
    <property type="entry name" value="Ribosomal_L11_MeTrfase_PrmA"/>
</dbReference>
<keyword evidence="2" id="KW-0963">Cytoplasm</keyword>
<dbReference type="SUPFAM" id="SSF53335">
    <property type="entry name" value="S-adenosyl-L-methionine-dependent methyltransferases"/>
    <property type="match status" value="1"/>
</dbReference>
<organism evidence="6 7">
    <name type="scientific">Allocoleopsis franciscana PCC 7113</name>
    <dbReference type="NCBI Taxonomy" id="1173027"/>
    <lineage>
        <taxon>Bacteria</taxon>
        <taxon>Bacillati</taxon>
        <taxon>Cyanobacteriota</taxon>
        <taxon>Cyanophyceae</taxon>
        <taxon>Coleofasciculales</taxon>
        <taxon>Coleofasciculaceae</taxon>
        <taxon>Allocoleopsis</taxon>
        <taxon>Allocoleopsis franciscana</taxon>
    </lineage>
</organism>
<keyword evidence="5" id="KW-0949">S-adenosyl-L-methionine</keyword>
<dbReference type="RefSeq" id="WP_015184745.1">
    <property type="nucleotide sequence ID" value="NC_019738.1"/>
</dbReference>
<keyword evidence="7" id="KW-1185">Reference proteome</keyword>
<dbReference type="eggNOG" id="COG2264">
    <property type="taxonomic scope" value="Bacteria"/>
</dbReference>
<sequence length="324" mass="35932">MSWMELSLDTTHEAVDWVCTLLAKIKDIDDVRITEYADPNLSQSGERDVAKPSWTFTIRFYLNHQVCSREQVEKIANLLLPLNRTGLATELQISRVNDKPTPDEELNPFVHRIGQRFVILTPDTPYQAKAAGEIPLRLKTTLSFGSGLHPATMLSLQLIERYIVPSMNILDLGSGSGILSIAMAKLGATVLALDNDRTAVQATQDSVYRNNVEQQVTVMEGSLGGGSELGHWMGGDTTENVPKVEATERFDVIVANILARVHIALADDFHRALRRTDTQPGLLITAGFTTDYEQEVVSSLTEAGFETIDCERLNEWVAFAYRLA</sequence>
<dbReference type="InterPro" id="IPR029063">
    <property type="entry name" value="SAM-dependent_MTases_sf"/>
</dbReference>
<comment type="similarity">
    <text evidence="1">Belongs to the methyltransferase superfamily. PrmA family.</text>
</comment>
<dbReference type="PANTHER" id="PTHR43648">
    <property type="entry name" value="ELECTRON TRANSFER FLAVOPROTEIN BETA SUBUNIT LYSINE METHYLTRANSFERASE"/>
    <property type="match status" value="1"/>
</dbReference>
<dbReference type="PIRSF" id="PIRSF000401">
    <property type="entry name" value="RPL11_MTase"/>
    <property type="match status" value="1"/>
</dbReference>
<dbReference type="GO" id="GO:0005840">
    <property type="term" value="C:ribosome"/>
    <property type="evidence" value="ECO:0007669"/>
    <property type="project" value="UniProtKB-KW"/>
</dbReference>
<dbReference type="Pfam" id="PF06325">
    <property type="entry name" value="PrmA"/>
    <property type="match status" value="1"/>
</dbReference>
<evidence type="ECO:0000256" key="1">
    <source>
        <dbReference type="ARBA" id="ARBA00009741"/>
    </source>
</evidence>
<name>K9WJP7_9CYAN</name>
<dbReference type="STRING" id="1173027.Mic7113_4949"/>
<dbReference type="PANTHER" id="PTHR43648:SF1">
    <property type="entry name" value="ELECTRON TRANSFER FLAVOPROTEIN BETA SUBUNIT LYSINE METHYLTRANSFERASE"/>
    <property type="match status" value="1"/>
</dbReference>
<dbReference type="Proteomes" id="UP000010471">
    <property type="component" value="Chromosome"/>
</dbReference>
<dbReference type="OrthoDB" id="9785995at2"/>
<dbReference type="CDD" id="cd02440">
    <property type="entry name" value="AdoMet_MTases"/>
    <property type="match status" value="1"/>
</dbReference>
<evidence type="ECO:0000256" key="5">
    <source>
        <dbReference type="ARBA" id="ARBA00022691"/>
    </source>
</evidence>
<dbReference type="HOGENOM" id="CLU_049382_0_1_3"/>
<dbReference type="GO" id="GO:0032259">
    <property type="term" value="P:methylation"/>
    <property type="evidence" value="ECO:0007669"/>
    <property type="project" value="UniProtKB-KW"/>
</dbReference>
<protein>
    <submittedName>
        <fullName evidence="6">Ribosomal protein L11 methylase</fullName>
        <ecNumber evidence="6">2.1.1.-</ecNumber>
    </submittedName>
</protein>
<keyword evidence="3 6" id="KW-0489">Methyltransferase</keyword>
<evidence type="ECO:0000256" key="2">
    <source>
        <dbReference type="ARBA" id="ARBA00022490"/>
    </source>
</evidence>
<dbReference type="InterPro" id="IPR004498">
    <property type="entry name" value="Ribosomal_PrmA_MeTrfase"/>
</dbReference>
<dbReference type="KEGG" id="mic:Mic7113_4949"/>
<dbReference type="AlphaFoldDB" id="K9WJP7"/>
<dbReference type="EMBL" id="CP003630">
    <property type="protein sequence ID" value="AFZ20610.1"/>
    <property type="molecule type" value="Genomic_DNA"/>
</dbReference>
<keyword evidence="4 6" id="KW-0808">Transferase</keyword>
<reference evidence="6 7" key="1">
    <citation type="submission" date="2012-06" db="EMBL/GenBank/DDBJ databases">
        <title>Finished chromosome of genome of Microcoleus sp. PCC 7113.</title>
        <authorList>
            <consortium name="US DOE Joint Genome Institute"/>
            <person name="Gugger M."/>
            <person name="Coursin T."/>
            <person name="Rippka R."/>
            <person name="Tandeau De Marsac N."/>
            <person name="Huntemann M."/>
            <person name="Wei C.-L."/>
            <person name="Han J."/>
            <person name="Detter J.C."/>
            <person name="Han C."/>
            <person name="Tapia R."/>
            <person name="Chen A."/>
            <person name="Kyrpides N."/>
            <person name="Mavromatis K."/>
            <person name="Markowitz V."/>
            <person name="Szeto E."/>
            <person name="Ivanova N."/>
            <person name="Pagani I."/>
            <person name="Pati A."/>
            <person name="Goodwin L."/>
            <person name="Nordberg H.P."/>
            <person name="Cantor M.N."/>
            <person name="Hua S.X."/>
            <person name="Woyke T."/>
            <person name="Kerfeld C.A."/>
        </authorList>
    </citation>
    <scope>NUCLEOTIDE SEQUENCE [LARGE SCALE GENOMIC DNA]</scope>
    <source>
        <strain evidence="6 7">PCC 7113</strain>
    </source>
</reference>
<dbReference type="EC" id="2.1.1.-" evidence="6"/>
<dbReference type="GO" id="GO:0008276">
    <property type="term" value="F:protein methyltransferase activity"/>
    <property type="evidence" value="ECO:0007669"/>
    <property type="project" value="InterPro"/>
</dbReference>
<dbReference type="PATRIC" id="fig|1173027.3.peg.5483"/>
<evidence type="ECO:0000313" key="7">
    <source>
        <dbReference type="Proteomes" id="UP000010471"/>
    </source>
</evidence>
<evidence type="ECO:0000313" key="6">
    <source>
        <dbReference type="EMBL" id="AFZ20610.1"/>
    </source>
</evidence>
<proteinExistence type="inferred from homology"/>
<gene>
    <name evidence="6" type="ORF">Mic7113_4949</name>
</gene>
<dbReference type="Gene3D" id="3.40.50.150">
    <property type="entry name" value="Vaccinia Virus protein VP39"/>
    <property type="match status" value="1"/>
</dbReference>
<keyword evidence="6" id="KW-0689">Ribosomal protein</keyword>
<evidence type="ECO:0000256" key="3">
    <source>
        <dbReference type="ARBA" id="ARBA00022603"/>
    </source>
</evidence>